<dbReference type="GO" id="GO:0051484">
    <property type="term" value="P:isopentenyl diphosphate biosynthetic process, methylerythritol 4-phosphate pathway involved in terpenoid biosynthetic process"/>
    <property type="evidence" value="ECO:0007669"/>
    <property type="project" value="TreeGrafter"/>
</dbReference>
<dbReference type="EMBL" id="SLUN01000012">
    <property type="protein sequence ID" value="TCL69415.1"/>
    <property type="molecule type" value="Genomic_DNA"/>
</dbReference>
<feature type="binding site" evidence="9">
    <location>
        <position position="215"/>
    </location>
    <ligand>
        <name>1-deoxy-D-xylulose 5-phosphate</name>
        <dbReference type="ChEBI" id="CHEBI:57792"/>
    </ligand>
</feature>
<feature type="binding site" evidence="9">
    <location>
        <position position="11"/>
    </location>
    <ligand>
        <name>NADPH</name>
        <dbReference type="ChEBI" id="CHEBI:57783"/>
    </ligand>
</feature>
<keyword evidence="3 9" id="KW-0479">Metal-binding</keyword>
<dbReference type="Gene3D" id="1.10.1740.10">
    <property type="match status" value="1"/>
</dbReference>
<comment type="caution">
    <text evidence="13">The sequence shown here is derived from an EMBL/GenBank/DDBJ whole genome shotgun (WGS) entry which is preliminary data.</text>
</comment>
<dbReference type="PANTHER" id="PTHR30525:SF0">
    <property type="entry name" value="1-DEOXY-D-XYLULOSE 5-PHOSPHATE REDUCTOISOMERASE, CHLOROPLASTIC"/>
    <property type="match status" value="1"/>
</dbReference>
<feature type="binding site" evidence="9">
    <location>
        <position position="219"/>
    </location>
    <ligand>
        <name>Mn(2+)</name>
        <dbReference type="ChEBI" id="CHEBI:29035"/>
    </ligand>
</feature>
<keyword evidence="14" id="KW-1185">Reference proteome</keyword>
<keyword evidence="7 9" id="KW-0414">Isoprene biosynthesis</keyword>
<dbReference type="InterPro" id="IPR003821">
    <property type="entry name" value="DXP_reductoisomerase"/>
</dbReference>
<dbReference type="HAMAP" id="MF_00183">
    <property type="entry name" value="DXP_reductoisom"/>
    <property type="match status" value="1"/>
</dbReference>
<dbReference type="Pfam" id="PF13288">
    <property type="entry name" value="DXPR_C"/>
    <property type="match status" value="1"/>
</dbReference>
<evidence type="ECO:0000259" key="10">
    <source>
        <dbReference type="Pfam" id="PF02670"/>
    </source>
</evidence>
<dbReference type="EC" id="1.1.1.267" evidence="9"/>
<evidence type="ECO:0000256" key="2">
    <source>
        <dbReference type="ARBA" id="ARBA00006825"/>
    </source>
</evidence>
<dbReference type="NCBIfam" id="NF009114">
    <property type="entry name" value="PRK12464.1"/>
    <property type="match status" value="1"/>
</dbReference>
<evidence type="ECO:0000259" key="11">
    <source>
        <dbReference type="Pfam" id="PF08436"/>
    </source>
</evidence>
<name>A0A4R1RSF3_HYDET</name>
<sequence>MKRLAILGSTGSIGRQALEVVDEFPDRLEVTALAAGSNIELLIEQAKRYHPRYVVIGQPELQAELKKSLSGTGIRVLSGMEGLLEIAVASDVDMVLTAVVGSIGIRPTLAAIHAGKAVALANKETLVAAGSIIMPAAAANGVAIYPVDSEHSAIFQCLEGHSPNQVRRLLLTASGGPFRTFQPEELAHVTLEQALNHPNWSMGGKITIDSATMFNKGLEVIEAHWLFGMPFDRIDVVIHPESVIHSMVELNDGSTIAQLGRCDMRLPIQLALTYPERLSNSFPKLDLSAGVQLNFYPVDPQLFPAVGLAYEAGRKGGSLPAAFNAANEAAVEAFQRGLLNFTGIVRIVSEVMGYHQKESFSPSPDLNEILAVDAWARRTAGDLIGKGR</sequence>
<dbReference type="Pfam" id="PF02670">
    <property type="entry name" value="DXP_reductoisom"/>
    <property type="match status" value="1"/>
</dbReference>
<dbReference type="GO" id="GO:0030145">
    <property type="term" value="F:manganese ion binding"/>
    <property type="evidence" value="ECO:0007669"/>
    <property type="project" value="TreeGrafter"/>
</dbReference>
<gene>
    <name evidence="9" type="primary">dxr</name>
    <name evidence="13" type="ORF">EDC14_1012112</name>
</gene>
<feature type="binding site" evidence="9">
    <location>
        <position position="174"/>
    </location>
    <ligand>
        <name>1-deoxy-D-xylulose 5-phosphate</name>
        <dbReference type="ChEBI" id="CHEBI:57792"/>
    </ligand>
</feature>
<dbReference type="Proteomes" id="UP000295008">
    <property type="component" value="Unassembled WGS sequence"/>
</dbReference>
<dbReference type="GO" id="GO:0030604">
    <property type="term" value="F:1-deoxy-D-xylulose-5-phosphate reductoisomerase activity"/>
    <property type="evidence" value="ECO:0007669"/>
    <property type="project" value="UniProtKB-UniRule"/>
</dbReference>
<dbReference type="RefSeq" id="WP_132014428.1">
    <property type="nucleotide sequence ID" value="NZ_SLUN01000012.1"/>
</dbReference>
<proteinExistence type="inferred from homology"/>
<keyword evidence="9" id="KW-0460">Magnesium</keyword>
<keyword evidence="13" id="KW-0413">Isomerase</keyword>
<feature type="binding site" evidence="9">
    <location>
        <position position="123"/>
    </location>
    <ligand>
        <name>1-deoxy-D-xylulose 5-phosphate</name>
        <dbReference type="ChEBI" id="CHEBI:57792"/>
    </ligand>
</feature>
<dbReference type="AlphaFoldDB" id="A0A4R1RSF3"/>
<feature type="binding site" evidence="9">
    <location>
        <position position="13"/>
    </location>
    <ligand>
        <name>NADPH</name>
        <dbReference type="ChEBI" id="CHEBI:57783"/>
    </ligand>
</feature>
<comment type="cofactor">
    <cofactor evidence="9">
        <name>Mg(2+)</name>
        <dbReference type="ChEBI" id="CHEBI:18420"/>
    </cofactor>
    <cofactor evidence="9">
        <name>Mn(2+)</name>
        <dbReference type="ChEBI" id="CHEBI:29035"/>
    </cofactor>
</comment>
<feature type="binding site" evidence="9">
    <location>
        <position position="122"/>
    </location>
    <ligand>
        <name>NADPH</name>
        <dbReference type="ChEBI" id="CHEBI:57783"/>
    </ligand>
</feature>
<feature type="binding site" evidence="9">
    <location>
        <position position="36"/>
    </location>
    <ligand>
        <name>NADPH</name>
        <dbReference type="ChEBI" id="CHEBI:57783"/>
    </ligand>
</feature>
<dbReference type="InterPro" id="IPR036291">
    <property type="entry name" value="NAD(P)-bd_dom_sf"/>
</dbReference>
<feature type="binding site" evidence="9">
    <location>
        <position position="150"/>
    </location>
    <ligand>
        <name>Mn(2+)</name>
        <dbReference type="ChEBI" id="CHEBI:29035"/>
    </ligand>
</feature>
<evidence type="ECO:0000256" key="1">
    <source>
        <dbReference type="ARBA" id="ARBA00005094"/>
    </source>
</evidence>
<dbReference type="InterPro" id="IPR013644">
    <property type="entry name" value="DXP_reductoisomerase_C"/>
</dbReference>
<dbReference type="GO" id="GO:0070402">
    <property type="term" value="F:NADPH binding"/>
    <property type="evidence" value="ECO:0007669"/>
    <property type="project" value="InterPro"/>
</dbReference>
<evidence type="ECO:0000256" key="3">
    <source>
        <dbReference type="ARBA" id="ARBA00022723"/>
    </source>
</evidence>
<dbReference type="PANTHER" id="PTHR30525">
    <property type="entry name" value="1-DEOXY-D-XYLULOSE 5-PHOSPHATE REDUCTOISOMERASE"/>
    <property type="match status" value="1"/>
</dbReference>
<evidence type="ECO:0000313" key="13">
    <source>
        <dbReference type="EMBL" id="TCL69415.1"/>
    </source>
</evidence>
<dbReference type="GO" id="GO:0016853">
    <property type="term" value="F:isomerase activity"/>
    <property type="evidence" value="ECO:0007669"/>
    <property type="project" value="UniProtKB-KW"/>
</dbReference>
<dbReference type="OrthoDB" id="9806546at2"/>
<protein>
    <recommendedName>
        <fullName evidence="9">1-deoxy-D-xylulose 5-phosphate reductoisomerase</fullName>
        <shortName evidence="9">DXP reductoisomerase</shortName>
        <ecNumber evidence="9">1.1.1.267</ecNumber>
    </recommendedName>
    <alternativeName>
        <fullName evidence="9">1-deoxyxylulose-5-phosphate reductoisomerase</fullName>
    </alternativeName>
    <alternativeName>
        <fullName evidence="9">2-C-methyl-D-erythritol 4-phosphate synthase</fullName>
    </alternativeName>
</protein>
<dbReference type="Pfam" id="PF08436">
    <property type="entry name" value="DXP_redisom_C"/>
    <property type="match status" value="1"/>
</dbReference>
<feature type="binding site" evidence="9">
    <location>
        <position position="38"/>
    </location>
    <ligand>
        <name>NADPH</name>
        <dbReference type="ChEBI" id="CHEBI:57783"/>
    </ligand>
</feature>
<dbReference type="PIRSF" id="PIRSF006205">
    <property type="entry name" value="Dxp_reductismrs"/>
    <property type="match status" value="1"/>
</dbReference>
<comment type="pathway">
    <text evidence="1 9">Isoprenoid biosynthesis; isopentenyl diphosphate biosynthesis via DXP pathway; isopentenyl diphosphate from 1-deoxy-D-xylulose 5-phosphate: step 1/6.</text>
</comment>
<dbReference type="Gene3D" id="3.40.50.720">
    <property type="entry name" value="NAD(P)-binding Rossmann-like Domain"/>
    <property type="match status" value="1"/>
</dbReference>
<dbReference type="SUPFAM" id="SSF55347">
    <property type="entry name" value="Glyceraldehyde-3-phosphate dehydrogenase-like, C-terminal domain"/>
    <property type="match status" value="1"/>
</dbReference>
<evidence type="ECO:0000256" key="5">
    <source>
        <dbReference type="ARBA" id="ARBA00023002"/>
    </source>
</evidence>
<comment type="caution">
    <text evidence="9">Lacks conserved residue(s) required for the propagation of feature annotation.</text>
</comment>
<dbReference type="UniPathway" id="UPA00056">
    <property type="reaction ID" value="UER00092"/>
</dbReference>
<dbReference type="NCBIfam" id="TIGR00243">
    <property type="entry name" value="Dxr"/>
    <property type="match status" value="1"/>
</dbReference>
<feature type="binding site" evidence="9">
    <location>
        <position position="150"/>
    </location>
    <ligand>
        <name>1-deoxy-D-xylulose 5-phosphate</name>
        <dbReference type="ChEBI" id="CHEBI:57792"/>
    </ligand>
</feature>
<feature type="binding site" evidence="9">
    <location>
        <position position="124"/>
    </location>
    <ligand>
        <name>NADPH</name>
        <dbReference type="ChEBI" id="CHEBI:57783"/>
    </ligand>
</feature>
<dbReference type="InterPro" id="IPR013512">
    <property type="entry name" value="DXP_reductoisomerase_N"/>
</dbReference>
<keyword evidence="4 9" id="KW-0521">NADP</keyword>
<dbReference type="SUPFAM" id="SSF69055">
    <property type="entry name" value="1-deoxy-D-xylulose-5-phosphate reductoisomerase, C-terminal domain"/>
    <property type="match status" value="1"/>
</dbReference>
<feature type="binding site" evidence="9">
    <location>
        <position position="12"/>
    </location>
    <ligand>
        <name>NADPH</name>
        <dbReference type="ChEBI" id="CHEBI:57783"/>
    </ligand>
</feature>
<comment type="function">
    <text evidence="9">Catalyzes the NADPH-dependent rearrangement and reduction of 1-deoxy-D-xylulose-5-phosphate (DXP) to 2-C-methyl-D-erythritol 4-phosphate (MEP).</text>
</comment>
<accession>A0A4R1RSF3</accession>
<feature type="binding site" evidence="9">
    <location>
        <position position="197"/>
    </location>
    <ligand>
        <name>1-deoxy-D-xylulose 5-phosphate</name>
        <dbReference type="ChEBI" id="CHEBI:57792"/>
    </ligand>
</feature>
<feature type="binding site" evidence="9">
    <location>
        <position position="10"/>
    </location>
    <ligand>
        <name>NADPH</name>
        <dbReference type="ChEBI" id="CHEBI:57783"/>
    </ligand>
</feature>
<comment type="similarity">
    <text evidence="2 9">Belongs to the DXR family.</text>
</comment>
<evidence type="ECO:0000313" key="14">
    <source>
        <dbReference type="Proteomes" id="UP000295008"/>
    </source>
</evidence>
<evidence type="ECO:0000259" key="12">
    <source>
        <dbReference type="Pfam" id="PF13288"/>
    </source>
</evidence>
<reference evidence="13 14" key="1">
    <citation type="submission" date="2019-03" db="EMBL/GenBank/DDBJ databases">
        <title>Genomic Encyclopedia of Type Strains, Phase IV (KMG-IV): sequencing the most valuable type-strain genomes for metagenomic binning, comparative biology and taxonomic classification.</title>
        <authorList>
            <person name="Goeker M."/>
        </authorList>
    </citation>
    <scope>NUCLEOTIDE SEQUENCE [LARGE SCALE GENOMIC DNA]</scope>
    <source>
        <strain evidence="13 14">LX-B</strain>
    </source>
</reference>
<keyword evidence="6 9" id="KW-0464">Manganese</keyword>
<dbReference type="InterPro" id="IPR036169">
    <property type="entry name" value="DXPR_C_sf"/>
</dbReference>
<feature type="domain" description="1-deoxy-D-xylulose 5-phosphate reductoisomerase N-terminal" evidence="10">
    <location>
        <begin position="4"/>
        <end position="130"/>
    </location>
</feature>
<feature type="binding site" evidence="9">
    <location>
        <position position="219"/>
    </location>
    <ligand>
        <name>1-deoxy-D-xylulose 5-phosphate</name>
        <dbReference type="ChEBI" id="CHEBI:57792"/>
    </ligand>
</feature>
<dbReference type="SUPFAM" id="SSF51735">
    <property type="entry name" value="NAD(P)-binding Rossmann-fold domains"/>
    <property type="match status" value="1"/>
</dbReference>
<evidence type="ECO:0000256" key="7">
    <source>
        <dbReference type="ARBA" id="ARBA00023229"/>
    </source>
</evidence>
<evidence type="ECO:0000256" key="9">
    <source>
        <dbReference type="HAMAP-Rule" id="MF_00183"/>
    </source>
</evidence>
<evidence type="ECO:0000256" key="4">
    <source>
        <dbReference type="ARBA" id="ARBA00022857"/>
    </source>
</evidence>
<dbReference type="FunFam" id="3.40.50.720:FF:000045">
    <property type="entry name" value="1-deoxy-D-xylulose 5-phosphate reductoisomerase"/>
    <property type="match status" value="1"/>
</dbReference>
<feature type="binding site" evidence="9">
    <location>
        <position position="210"/>
    </location>
    <ligand>
        <name>1-deoxy-D-xylulose 5-phosphate</name>
        <dbReference type="ChEBI" id="CHEBI:57792"/>
    </ligand>
</feature>
<feature type="binding site" evidence="9">
    <location>
        <position position="148"/>
    </location>
    <ligand>
        <name>Mn(2+)</name>
        <dbReference type="ChEBI" id="CHEBI:29035"/>
    </ligand>
</feature>
<feature type="binding site" evidence="9">
    <location>
        <position position="203"/>
    </location>
    <ligand>
        <name>NADPH</name>
        <dbReference type="ChEBI" id="CHEBI:57783"/>
    </ligand>
</feature>
<feature type="domain" description="1-deoxy-D-xylulose 5-phosphate reductoisomerase C-terminal" evidence="11">
    <location>
        <begin position="144"/>
        <end position="227"/>
    </location>
</feature>
<keyword evidence="5 9" id="KW-0560">Oxidoreductase</keyword>
<dbReference type="InterPro" id="IPR026877">
    <property type="entry name" value="DXPR_C"/>
</dbReference>
<feature type="binding site" evidence="9">
    <location>
        <position position="216"/>
    </location>
    <ligand>
        <name>1-deoxy-D-xylulose 5-phosphate</name>
        <dbReference type="ChEBI" id="CHEBI:57792"/>
    </ligand>
</feature>
<feature type="domain" description="DXP reductoisomerase C-terminal" evidence="12">
    <location>
        <begin position="259"/>
        <end position="378"/>
    </location>
</feature>
<evidence type="ECO:0000256" key="8">
    <source>
        <dbReference type="ARBA" id="ARBA00048543"/>
    </source>
</evidence>
<evidence type="ECO:0000256" key="6">
    <source>
        <dbReference type="ARBA" id="ARBA00023211"/>
    </source>
</evidence>
<feature type="binding site" evidence="9">
    <location>
        <position position="149"/>
    </location>
    <ligand>
        <name>1-deoxy-D-xylulose 5-phosphate</name>
        <dbReference type="ChEBI" id="CHEBI:57792"/>
    </ligand>
</feature>
<comment type="catalytic activity">
    <reaction evidence="8">
        <text>2-C-methyl-D-erythritol 4-phosphate + NADP(+) = 1-deoxy-D-xylulose 5-phosphate + NADPH + H(+)</text>
        <dbReference type="Rhea" id="RHEA:13717"/>
        <dbReference type="ChEBI" id="CHEBI:15378"/>
        <dbReference type="ChEBI" id="CHEBI:57783"/>
        <dbReference type="ChEBI" id="CHEBI:57792"/>
        <dbReference type="ChEBI" id="CHEBI:58262"/>
        <dbReference type="ChEBI" id="CHEBI:58349"/>
        <dbReference type="EC" id="1.1.1.267"/>
    </reaction>
    <physiologicalReaction direction="right-to-left" evidence="8">
        <dbReference type="Rhea" id="RHEA:13719"/>
    </physiologicalReaction>
</comment>
<organism evidence="13 14">
    <name type="scientific">Hydrogenispora ethanolica</name>
    <dbReference type="NCBI Taxonomy" id="1082276"/>
    <lineage>
        <taxon>Bacteria</taxon>
        <taxon>Bacillati</taxon>
        <taxon>Bacillota</taxon>
        <taxon>Hydrogenispora</taxon>
    </lineage>
</organism>